<evidence type="ECO:0000256" key="3">
    <source>
        <dbReference type="ARBA" id="ARBA00007947"/>
    </source>
</evidence>
<comment type="catalytic activity">
    <reaction evidence="16 18">
        <text>N-acetyl-alpha-D-glucosamine 1-phosphate + UTP + H(+) = UDP-N-acetyl-alpha-D-glucosamine + diphosphate</text>
        <dbReference type="Rhea" id="RHEA:13509"/>
        <dbReference type="ChEBI" id="CHEBI:15378"/>
        <dbReference type="ChEBI" id="CHEBI:33019"/>
        <dbReference type="ChEBI" id="CHEBI:46398"/>
        <dbReference type="ChEBI" id="CHEBI:57705"/>
        <dbReference type="ChEBI" id="CHEBI:57776"/>
        <dbReference type="EC" id="2.7.7.23"/>
    </reaction>
</comment>
<feature type="binding site" evidence="18">
    <location>
        <position position="376"/>
    </location>
    <ligand>
        <name>UDP-N-acetyl-alpha-D-glucosamine</name>
        <dbReference type="ChEBI" id="CHEBI:57705"/>
    </ligand>
</feature>
<evidence type="ECO:0000256" key="5">
    <source>
        <dbReference type="ARBA" id="ARBA00022679"/>
    </source>
</evidence>
<gene>
    <name evidence="18 21" type="primary">glmU</name>
    <name evidence="21" type="ORF">LP52_00100</name>
</gene>
<dbReference type="GO" id="GO:0016020">
    <property type="term" value="C:membrane"/>
    <property type="evidence" value="ECO:0007669"/>
    <property type="project" value="GOC"/>
</dbReference>
<dbReference type="GO" id="GO:0009252">
    <property type="term" value="P:peptidoglycan biosynthetic process"/>
    <property type="evidence" value="ECO:0007669"/>
    <property type="project" value="UniProtKB-UniRule"/>
</dbReference>
<dbReference type="InterPro" id="IPR011004">
    <property type="entry name" value="Trimer_LpxA-like_sf"/>
</dbReference>
<dbReference type="GO" id="GO:0019134">
    <property type="term" value="F:glucosamine-1-phosphate N-acetyltransferase activity"/>
    <property type="evidence" value="ECO:0007669"/>
    <property type="project" value="UniProtKB-UniRule"/>
</dbReference>
<dbReference type="NCBIfam" id="TIGR01173">
    <property type="entry name" value="glmU"/>
    <property type="match status" value="1"/>
</dbReference>
<keyword evidence="12 18" id="KW-0511">Multifunctional enzyme</keyword>
<feature type="binding site" evidence="18">
    <location>
        <position position="79"/>
    </location>
    <ligand>
        <name>UDP-N-acetyl-alpha-D-glucosamine</name>
        <dbReference type="ChEBI" id="CHEBI:57705"/>
    </ligand>
</feature>
<feature type="binding site" evidence="18">
    <location>
        <begin position="84"/>
        <end position="85"/>
    </location>
    <ligand>
        <name>UDP-N-acetyl-alpha-D-glucosamine</name>
        <dbReference type="ChEBI" id="CHEBI:57705"/>
    </ligand>
</feature>
<feature type="region of interest" description="Disordered" evidence="19">
    <location>
        <begin position="459"/>
        <end position="491"/>
    </location>
</feature>
<evidence type="ECO:0000256" key="13">
    <source>
        <dbReference type="ARBA" id="ARBA00023315"/>
    </source>
</evidence>
<dbReference type="GO" id="GO:0071555">
    <property type="term" value="P:cell wall organization"/>
    <property type="evidence" value="ECO:0007669"/>
    <property type="project" value="UniProtKB-KW"/>
</dbReference>
<comment type="subunit">
    <text evidence="18">Homotrimer.</text>
</comment>
<dbReference type="OrthoDB" id="9775031at2"/>
<feature type="binding site" evidence="18">
    <location>
        <position position="415"/>
    </location>
    <ligand>
        <name>acetyl-CoA</name>
        <dbReference type="ChEBI" id="CHEBI:57288"/>
    </ligand>
</feature>
<evidence type="ECO:0000256" key="6">
    <source>
        <dbReference type="ARBA" id="ARBA00022695"/>
    </source>
</evidence>
<dbReference type="UniPathway" id="UPA00973"/>
<comment type="pathway">
    <text evidence="18">Bacterial outer membrane biogenesis; LPS lipid A biosynthesis.</text>
</comment>
<dbReference type="UniPathway" id="UPA00113">
    <property type="reaction ID" value="UER00532"/>
</dbReference>
<accession>A0A0C2JUB7</accession>
<evidence type="ECO:0000256" key="15">
    <source>
        <dbReference type="ARBA" id="ARBA00048247"/>
    </source>
</evidence>
<dbReference type="GO" id="GO:0006048">
    <property type="term" value="P:UDP-N-acetylglucosamine biosynthetic process"/>
    <property type="evidence" value="ECO:0007669"/>
    <property type="project" value="UniProtKB-UniPathway"/>
</dbReference>
<feature type="binding site" evidence="18">
    <location>
        <position position="26"/>
    </location>
    <ligand>
        <name>UDP-N-acetyl-alpha-D-glucosamine</name>
        <dbReference type="ChEBI" id="CHEBI:57705"/>
    </ligand>
</feature>
<dbReference type="InterPro" id="IPR038009">
    <property type="entry name" value="GlmU_C_LbH"/>
</dbReference>
<evidence type="ECO:0000313" key="21">
    <source>
        <dbReference type="EMBL" id="KII00563.1"/>
    </source>
</evidence>
<sequence length="491" mass="51433">MSVSRPAAVIVLAAGEGTRMKSRRPKVLHEICGRSMLGHVLAAADDLAPERTVVVVGHARERVVQHLKDTAPAVSTAVQEEQNGTGHAVRMAVEELEAQGVSLSGTVVLAYGDTPLLRGRTLSDLVEAHESARNAVTVLSAEVPDPAGYGRVVRDASGEFTAIVEHADATDEQRAVSEINSGMYAFDGTHLASVVRRLSTDNAKGEEYITDAAAILRGDGHRVGASVAREWTEIQGVNDRVQLAEARRLLNDRLLAEHMRSGATIVDPASTWVDAEVELGPDTVVEPQTQLLGRTVVDEGAVVGPGCRLNATRVGAEAVVRHVVADDADIGPGVSVGPYSYLRPGTVIESDAKIGAFVEVKNSAVGEGSKVPHLTYVGDADIGVGVNIGASSVFVNYDGVTKNRTTVGDHARTGSDNTFVAPVHVGDGAYTGAGTVVREDVPPGALAVSAGKQRNIEGWVGRKRPGTAAAEAAERAQGGQSESAEERRDED</sequence>
<comment type="function">
    <text evidence="17 18">Catalyzes the last two sequential reactions in the de novo biosynthetic pathway for UDP-N-acetylglucosamine (UDP-GlcNAc). The C-terminal domain catalyzes the transfer of acetyl group from acetyl coenzyme A to glucosamine-1-phosphate (GlcN-1-P) to produce N-acetylglucosamine-1-phosphate (GlcNAc-1-P), which is converted into UDP-GlcNAc by the transfer of uridine 5-monophosphate (from uridine 5-triphosphate), a reaction catalyzed by the N-terminal domain.</text>
</comment>
<keyword evidence="11 18" id="KW-0573">Peptidoglycan synthesis</keyword>
<dbReference type="InterPro" id="IPR001451">
    <property type="entry name" value="Hexapep"/>
</dbReference>
<evidence type="ECO:0000259" key="20">
    <source>
        <dbReference type="Pfam" id="PF12804"/>
    </source>
</evidence>
<comment type="pathway">
    <text evidence="18">Nucleotide-sugar biosynthesis; UDP-N-acetyl-alpha-D-glucosamine biosynthesis; N-acetyl-alpha-D-glucosamine 1-phosphate from alpha-D-glucosamine 6-phosphate (route II): step 2/2.</text>
</comment>
<dbReference type="STRING" id="183763.LP52_00100"/>
<dbReference type="CDD" id="cd02540">
    <property type="entry name" value="GT2_GlmU_N_bac"/>
    <property type="match status" value="1"/>
</dbReference>
<feature type="binding site" evidence="18">
    <location>
        <begin position="111"/>
        <end position="113"/>
    </location>
    <ligand>
        <name>UDP-N-acetyl-alpha-D-glucosamine</name>
        <dbReference type="ChEBI" id="CHEBI:57705"/>
    </ligand>
</feature>
<reference evidence="22" key="1">
    <citation type="journal article" date="2015" name="Chem. Biol.">
        <title>Structure, bioactivity, and resistance mechanism of streptomonomicin, an unusual lasso Peptide from an understudied halophilic actinomycete.</title>
        <authorList>
            <person name="Metelev M."/>
            <person name="Tietz J.I."/>
            <person name="Melby J.O."/>
            <person name="Blair P.M."/>
            <person name="Zhu L."/>
            <person name="Livnat I."/>
            <person name="Severinov K."/>
            <person name="Mitchell D.A."/>
        </authorList>
    </citation>
    <scope>NUCLEOTIDE SEQUENCE [LARGE SCALE GENOMIC DNA]</scope>
    <source>
        <strain evidence="22">YIM 90003</strain>
    </source>
</reference>
<proteinExistence type="inferred from homology"/>
<feature type="binding site" evidence="18">
    <location>
        <position position="387"/>
    </location>
    <ligand>
        <name>UDP-N-acetyl-alpha-D-glucosamine</name>
        <dbReference type="ChEBI" id="CHEBI:57705"/>
    </ligand>
</feature>
<keyword evidence="7 18" id="KW-0479">Metal-binding</keyword>
<comment type="cofactor">
    <cofactor evidence="18">
        <name>Mg(2+)</name>
        <dbReference type="ChEBI" id="CHEBI:18420"/>
    </cofactor>
    <text evidence="18">Binds 1 Mg(2+) ion per subunit.</text>
</comment>
<dbReference type="PANTHER" id="PTHR43584">
    <property type="entry name" value="NUCLEOTIDYL TRANSFERASE"/>
    <property type="match status" value="1"/>
</dbReference>
<feature type="region of interest" description="Linker" evidence="18">
    <location>
        <begin position="241"/>
        <end position="261"/>
    </location>
</feature>
<evidence type="ECO:0000256" key="7">
    <source>
        <dbReference type="ARBA" id="ARBA00022723"/>
    </source>
</evidence>
<comment type="similarity">
    <text evidence="2 18">In the C-terminal section; belongs to the transferase hexapeptide repeat family.</text>
</comment>
<dbReference type="GO" id="GO:0003977">
    <property type="term" value="F:UDP-N-acetylglucosamine diphosphorylase activity"/>
    <property type="evidence" value="ECO:0007669"/>
    <property type="project" value="UniProtKB-UniRule"/>
</dbReference>
<evidence type="ECO:0000256" key="12">
    <source>
        <dbReference type="ARBA" id="ARBA00023268"/>
    </source>
</evidence>
<dbReference type="Gene3D" id="2.160.10.10">
    <property type="entry name" value="Hexapeptide repeat proteins"/>
    <property type="match status" value="1"/>
</dbReference>
<dbReference type="InterPro" id="IPR025877">
    <property type="entry name" value="MobA-like_NTP_Trfase"/>
</dbReference>
<feature type="binding site" evidence="18">
    <location>
        <position position="238"/>
    </location>
    <ligand>
        <name>UDP-N-acetyl-alpha-D-glucosamine</name>
        <dbReference type="ChEBI" id="CHEBI:57705"/>
    </ligand>
</feature>
<dbReference type="GO" id="GO:0000287">
    <property type="term" value="F:magnesium ion binding"/>
    <property type="evidence" value="ECO:0007669"/>
    <property type="project" value="UniProtKB-UniRule"/>
</dbReference>
<evidence type="ECO:0000256" key="4">
    <source>
        <dbReference type="ARBA" id="ARBA00022490"/>
    </source>
</evidence>
<keyword evidence="5 18" id="KW-0808">Transferase</keyword>
<dbReference type="GO" id="GO:0000902">
    <property type="term" value="P:cell morphogenesis"/>
    <property type="evidence" value="ECO:0007669"/>
    <property type="project" value="UniProtKB-UniRule"/>
</dbReference>
<dbReference type="RefSeq" id="WP_040269634.1">
    <property type="nucleotide sequence ID" value="NZ_JROO01000001.1"/>
</dbReference>
<comment type="subcellular location">
    <subcellularLocation>
        <location evidence="1 18">Cytoplasm</location>
    </subcellularLocation>
</comment>
<evidence type="ECO:0000256" key="10">
    <source>
        <dbReference type="ARBA" id="ARBA00022960"/>
    </source>
</evidence>
<evidence type="ECO:0000256" key="18">
    <source>
        <dbReference type="HAMAP-Rule" id="MF_01631"/>
    </source>
</evidence>
<dbReference type="EMBL" id="JROO01000001">
    <property type="protein sequence ID" value="KII00563.1"/>
    <property type="molecule type" value="Genomic_DNA"/>
</dbReference>
<feature type="region of interest" description="N-acetyltransferase" evidence="18">
    <location>
        <begin position="262"/>
        <end position="491"/>
    </location>
</feature>
<feature type="active site" description="Proton acceptor" evidence="18">
    <location>
        <position position="373"/>
    </location>
</feature>
<comment type="caution">
    <text evidence="21">The sequence shown here is derived from an EMBL/GenBank/DDBJ whole genome shotgun (WGS) entry which is preliminary data.</text>
</comment>
<evidence type="ECO:0000256" key="14">
    <source>
        <dbReference type="ARBA" id="ARBA00023316"/>
    </source>
</evidence>
<feature type="binding site" evidence="18">
    <location>
        <begin position="12"/>
        <end position="15"/>
    </location>
    <ligand>
        <name>UDP-N-acetyl-alpha-D-glucosamine</name>
        <dbReference type="ChEBI" id="CHEBI:57705"/>
    </ligand>
</feature>
<feature type="binding site" evidence="18">
    <location>
        <position position="433"/>
    </location>
    <ligand>
        <name>acetyl-CoA</name>
        <dbReference type="ChEBI" id="CHEBI:57288"/>
    </ligand>
</feature>
<feature type="binding site" evidence="18">
    <location>
        <position position="113"/>
    </location>
    <ligand>
        <name>Mg(2+)</name>
        <dbReference type="ChEBI" id="CHEBI:18420"/>
    </ligand>
</feature>
<evidence type="ECO:0000256" key="19">
    <source>
        <dbReference type="SAM" id="MobiDB-lite"/>
    </source>
</evidence>
<keyword evidence="6 18" id="KW-0548">Nucleotidyltransferase</keyword>
<dbReference type="InterPro" id="IPR050065">
    <property type="entry name" value="GlmU-like"/>
</dbReference>
<feature type="binding site" evidence="18">
    <location>
        <position position="343"/>
    </location>
    <ligand>
        <name>UDP-N-acetyl-alpha-D-glucosamine</name>
        <dbReference type="ChEBI" id="CHEBI:57705"/>
    </ligand>
</feature>
<dbReference type="InterPro" id="IPR005882">
    <property type="entry name" value="Bifunctional_GlmU"/>
</dbReference>
<dbReference type="EC" id="2.7.7.23" evidence="18"/>
<keyword evidence="9 18" id="KW-0460">Magnesium</keyword>
<dbReference type="GO" id="GO:0005737">
    <property type="term" value="C:cytoplasm"/>
    <property type="evidence" value="ECO:0007669"/>
    <property type="project" value="UniProtKB-SubCell"/>
</dbReference>
<dbReference type="CDD" id="cd03353">
    <property type="entry name" value="LbH_GlmU_C"/>
    <property type="match status" value="1"/>
</dbReference>
<feature type="binding site" evidence="18">
    <location>
        <begin position="396"/>
        <end position="397"/>
    </location>
    <ligand>
        <name>acetyl-CoA</name>
        <dbReference type="ChEBI" id="CHEBI:57288"/>
    </ligand>
</feature>
<keyword evidence="14 18" id="KW-0961">Cell wall biogenesis/degradation</keyword>
<name>A0A0C2JUB7_9ACTN</name>
<keyword evidence="10 18" id="KW-0133">Cell shape</keyword>
<evidence type="ECO:0000256" key="2">
    <source>
        <dbReference type="ARBA" id="ARBA00007707"/>
    </source>
</evidence>
<dbReference type="SUPFAM" id="SSF51161">
    <property type="entry name" value="Trimeric LpxA-like enzymes"/>
    <property type="match status" value="1"/>
</dbReference>
<feature type="binding site" evidence="18">
    <location>
        <position position="361"/>
    </location>
    <ligand>
        <name>UDP-N-acetyl-alpha-D-glucosamine</name>
        <dbReference type="ChEBI" id="CHEBI:57705"/>
    </ligand>
</feature>
<feature type="binding site" evidence="18">
    <location>
        <position position="390"/>
    </location>
    <ligand>
        <name>acetyl-CoA</name>
        <dbReference type="ChEBI" id="CHEBI:57288"/>
    </ligand>
</feature>
<evidence type="ECO:0000256" key="9">
    <source>
        <dbReference type="ARBA" id="ARBA00022842"/>
    </source>
</evidence>
<dbReference type="NCBIfam" id="NF010932">
    <property type="entry name" value="PRK14352.1"/>
    <property type="match status" value="1"/>
</dbReference>
<evidence type="ECO:0000256" key="11">
    <source>
        <dbReference type="ARBA" id="ARBA00022984"/>
    </source>
</evidence>
<feature type="binding site" evidence="18">
    <location>
        <position position="180"/>
    </location>
    <ligand>
        <name>UDP-N-acetyl-alpha-D-glucosamine</name>
        <dbReference type="ChEBI" id="CHEBI:57705"/>
    </ligand>
</feature>
<comment type="similarity">
    <text evidence="3 18">In the N-terminal section; belongs to the N-acetylglucosamine-1-phosphate uridyltransferase family.</text>
</comment>
<dbReference type="Proteomes" id="UP000031675">
    <property type="component" value="Unassembled WGS sequence"/>
</dbReference>
<dbReference type="GO" id="GO:0008360">
    <property type="term" value="P:regulation of cell shape"/>
    <property type="evidence" value="ECO:0007669"/>
    <property type="project" value="UniProtKB-KW"/>
</dbReference>
<evidence type="ECO:0000256" key="1">
    <source>
        <dbReference type="ARBA" id="ARBA00004496"/>
    </source>
</evidence>
<keyword evidence="13 18" id="KW-0012">Acyltransferase</keyword>
<comment type="caution">
    <text evidence="18">Lacks conserved residue(s) required for the propagation of feature annotation.</text>
</comment>
<keyword evidence="4 18" id="KW-0963">Cytoplasm</keyword>
<comment type="pathway">
    <text evidence="18">Nucleotide-sugar biosynthesis; UDP-N-acetyl-alpha-D-glucosamine biosynthesis; UDP-N-acetyl-alpha-D-glucosamine from N-acetyl-alpha-D-glucosamine 1-phosphate: step 1/1.</text>
</comment>
<protein>
    <recommendedName>
        <fullName evidence="18">Bifunctional protein GlmU</fullName>
    </recommendedName>
    <domain>
        <recommendedName>
            <fullName evidence="18">UDP-N-acetylglucosamine pyrophosphorylase</fullName>
            <ecNumber evidence="18">2.7.7.23</ecNumber>
        </recommendedName>
        <alternativeName>
            <fullName evidence="18">N-acetylglucosamine-1-phosphate uridyltransferase</fullName>
        </alternativeName>
    </domain>
    <domain>
        <recommendedName>
            <fullName evidence="18">Glucosamine-1-phosphate N-acetyltransferase</fullName>
            <ecNumber evidence="18">2.3.1.157</ecNumber>
        </recommendedName>
    </domain>
</protein>
<organism evidence="21 22">
    <name type="scientific">Streptomonospora alba</name>
    <dbReference type="NCBI Taxonomy" id="183763"/>
    <lineage>
        <taxon>Bacteria</taxon>
        <taxon>Bacillati</taxon>
        <taxon>Actinomycetota</taxon>
        <taxon>Actinomycetes</taxon>
        <taxon>Streptosporangiales</taxon>
        <taxon>Nocardiopsidaceae</taxon>
        <taxon>Streptomonospora</taxon>
    </lineage>
</organism>
<dbReference type="PANTHER" id="PTHR43584:SF3">
    <property type="entry name" value="BIFUNCTIONAL PROTEIN GLMU"/>
    <property type="match status" value="1"/>
</dbReference>
<feature type="domain" description="MobA-like NTP transferase" evidence="20">
    <location>
        <begin position="9"/>
        <end position="156"/>
    </location>
</feature>
<dbReference type="HAMAP" id="MF_01631">
    <property type="entry name" value="GlmU"/>
    <property type="match status" value="1"/>
</dbReference>
<dbReference type="SUPFAM" id="SSF53448">
    <property type="entry name" value="Nucleotide-diphospho-sugar transferases"/>
    <property type="match status" value="1"/>
</dbReference>
<evidence type="ECO:0000256" key="8">
    <source>
        <dbReference type="ARBA" id="ARBA00022737"/>
    </source>
</evidence>
<dbReference type="AlphaFoldDB" id="A0A0C2JUB7"/>
<feature type="binding site" evidence="18">
    <location>
        <position position="165"/>
    </location>
    <ligand>
        <name>UDP-N-acetyl-alpha-D-glucosamine</name>
        <dbReference type="ChEBI" id="CHEBI:57705"/>
    </ligand>
</feature>
<dbReference type="Pfam" id="PF00132">
    <property type="entry name" value="Hexapep"/>
    <property type="match status" value="1"/>
</dbReference>
<keyword evidence="22" id="KW-1185">Reference proteome</keyword>
<dbReference type="InterPro" id="IPR029044">
    <property type="entry name" value="Nucleotide-diphossugar_trans"/>
</dbReference>
<evidence type="ECO:0000256" key="17">
    <source>
        <dbReference type="ARBA" id="ARBA00049628"/>
    </source>
</evidence>
<dbReference type="EC" id="2.3.1.157" evidence="18"/>
<dbReference type="Gene3D" id="3.90.550.10">
    <property type="entry name" value="Spore Coat Polysaccharide Biosynthesis Protein SpsA, Chain A"/>
    <property type="match status" value="1"/>
</dbReference>
<feature type="binding site" evidence="18">
    <location>
        <position position="150"/>
    </location>
    <ligand>
        <name>UDP-N-acetyl-alpha-D-glucosamine</name>
        <dbReference type="ChEBI" id="CHEBI:57705"/>
    </ligand>
</feature>
<evidence type="ECO:0000256" key="16">
    <source>
        <dbReference type="ARBA" id="ARBA00048493"/>
    </source>
</evidence>
<evidence type="ECO:0000313" key="22">
    <source>
        <dbReference type="Proteomes" id="UP000031675"/>
    </source>
</evidence>
<comment type="catalytic activity">
    <reaction evidence="15 18">
        <text>alpha-D-glucosamine 1-phosphate + acetyl-CoA = N-acetyl-alpha-D-glucosamine 1-phosphate + CoA + H(+)</text>
        <dbReference type="Rhea" id="RHEA:13725"/>
        <dbReference type="ChEBI" id="CHEBI:15378"/>
        <dbReference type="ChEBI" id="CHEBI:57287"/>
        <dbReference type="ChEBI" id="CHEBI:57288"/>
        <dbReference type="ChEBI" id="CHEBI:57776"/>
        <dbReference type="ChEBI" id="CHEBI:58516"/>
        <dbReference type="EC" id="2.3.1.157"/>
    </reaction>
</comment>
<feature type="region of interest" description="Pyrophosphorylase" evidence="18">
    <location>
        <begin position="1"/>
        <end position="240"/>
    </location>
</feature>
<dbReference type="Pfam" id="PF12804">
    <property type="entry name" value="NTP_transf_3"/>
    <property type="match status" value="1"/>
</dbReference>
<feature type="binding site" evidence="18">
    <location>
        <position position="238"/>
    </location>
    <ligand>
        <name>Mg(2+)</name>
        <dbReference type="ChEBI" id="CHEBI:18420"/>
    </ligand>
</feature>
<dbReference type="GO" id="GO:0009245">
    <property type="term" value="P:lipid A biosynthetic process"/>
    <property type="evidence" value="ECO:0007669"/>
    <property type="project" value="UniProtKB-UniRule"/>
</dbReference>
<keyword evidence="8 18" id="KW-0677">Repeat</keyword>